<organism evidence="2">
    <name type="scientific">Vitis vinifera</name>
    <name type="common">Grape</name>
    <dbReference type="NCBI Taxonomy" id="29760"/>
    <lineage>
        <taxon>Eukaryota</taxon>
        <taxon>Viridiplantae</taxon>
        <taxon>Streptophyta</taxon>
        <taxon>Embryophyta</taxon>
        <taxon>Tracheophyta</taxon>
        <taxon>Spermatophyta</taxon>
        <taxon>Magnoliopsida</taxon>
        <taxon>eudicotyledons</taxon>
        <taxon>Gunneridae</taxon>
        <taxon>Pentapetalae</taxon>
        <taxon>rosids</taxon>
        <taxon>Vitales</taxon>
        <taxon>Vitaceae</taxon>
        <taxon>Viteae</taxon>
        <taxon>Vitis</taxon>
    </lineage>
</organism>
<gene>
    <name evidence="2" type="ORF">VITISV_042602</name>
</gene>
<sequence length="104" mass="11161">MGTVGMKEGKMGMERTSPRKLSTPASPPLLSRLLKKINVFPPSLSSEYPPHGRPLPPEKPPSADLTSFSLFLSCFPCLPLQAKFVSPVPSSRTSLPSRQSPSAA</sequence>
<accession>A5BDP0</accession>
<evidence type="ECO:0000313" key="2">
    <source>
        <dbReference type="EMBL" id="CAN74449.1"/>
    </source>
</evidence>
<proteinExistence type="predicted"/>
<dbReference type="AlphaFoldDB" id="A5BDP0"/>
<feature type="region of interest" description="Disordered" evidence="1">
    <location>
        <begin position="1"/>
        <end position="27"/>
    </location>
</feature>
<name>A5BDP0_VITVI</name>
<feature type="compositionally biased region" description="Basic and acidic residues" evidence="1">
    <location>
        <begin position="7"/>
        <end position="17"/>
    </location>
</feature>
<reference evidence="2" key="1">
    <citation type="journal article" date="2007" name="PLoS ONE">
        <title>The first genome sequence of an elite grapevine cultivar (Pinot noir Vitis vinifera L.): coping with a highly heterozygous genome.</title>
        <authorList>
            <person name="Velasco R."/>
            <person name="Zharkikh A."/>
            <person name="Troggio M."/>
            <person name="Cartwright D.A."/>
            <person name="Cestaro A."/>
            <person name="Pruss D."/>
            <person name="Pindo M."/>
            <person name="FitzGerald L.M."/>
            <person name="Vezzulli S."/>
            <person name="Reid J."/>
            <person name="Malacarne G."/>
            <person name="Iliev D."/>
            <person name="Coppola G."/>
            <person name="Wardell B."/>
            <person name="Micheletti D."/>
            <person name="Macalma T."/>
            <person name="Facci M."/>
            <person name="Mitchell J.T."/>
            <person name="Perazzolli M."/>
            <person name="Eldredge G."/>
            <person name="Gatto P."/>
            <person name="Oyzerski R."/>
            <person name="Moretto M."/>
            <person name="Gutin N."/>
            <person name="Stefanini M."/>
            <person name="Chen Y."/>
            <person name="Segala C."/>
            <person name="Davenport C."/>
            <person name="Dematte L."/>
            <person name="Mraz A."/>
            <person name="Battilana J."/>
            <person name="Stormo K."/>
            <person name="Costa F."/>
            <person name="Tao Q."/>
            <person name="Si-Ammour A."/>
            <person name="Harkins T."/>
            <person name="Lackey A."/>
            <person name="Perbost C."/>
            <person name="Taillon B."/>
            <person name="Stella A."/>
            <person name="Solovyev V."/>
            <person name="Fawcett J.A."/>
            <person name="Sterck L."/>
            <person name="Vandepoele K."/>
            <person name="Grando S.M."/>
            <person name="Toppo S."/>
            <person name="Moser C."/>
            <person name="Lanchbury J."/>
            <person name="Bogden R."/>
            <person name="Skolnick M."/>
            <person name="Sgaramella V."/>
            <person name="Bhatnagar S.K."/>
            <person name="Fontana P."/>
            <person name="Gutin A."/>
            <person name="Van de Peer Y."/>
            <person name="Salamini F."/>
            <person name="Viola R."/>
        </authorList>
    </citation>
    <scope>NUCLEOTIDE SEQUENCE</scope>
</reference>
<evidence type="ECO:0000256" key="1">
    <source>
        <dbReference type="SAM" id="MobiDB-lite"/>
    </source>
</evidence>
<dbReference type="EMBL" id="AM455656">
    <property type="protein sequence ID" value="CAN74449.1"/>
    <property type="molecule type" value="Genomic_DNA"/>
</dbReference>
<protein>
    <submittedName>
        <fullName evidence="2">Uncharacterized protein</fullName>
    </submittedName>
</protein>